<dbReference type="CDD" id="cd06261">
    <property type="entry name" value="TM_PBP2"/>
    <property type="match status" value="1"/>
</dbReference>
<evidence type="ECO:0000313" key="10">
    <source>
        <dbReference type="Proteomes" id="UP000746471"/>
    </source>
</evidence>
<dbReference type="RefSeq" id="WP_213236039.1">
    <property type="nucleotide sequence ID" value="NZ_JAHBCL010000008.1"/>
</dbReference>
<dbReference type="PANTHER" id="PTHR30183">
    <property type="entry name" value="MOLYBDENUM TRANSPORT SYSTEM PERMEASE PROTEIN MODB"/>
    <property type="match status" value="1"/>
</dbReference>
<dbReference type="PROSITE" id="PS50928">
    <property type="entry name" value="ABC_TM1"/>
    <property type="match status" value="1"/>
</dbReference>
<keyword evidence="2 7" id="KW-0813">Transport</keyword>
<comment type="similarity">
    <text evidence="7">Belongs to the binding-protein-dependent transport system permease family.</text>
</comment>
<feature type="transmembrane region" description="Helical" evidence="7">
    <location>
        <begin position="143"/>
        <end position="163"/>
    </location>
</feature>
<evidence type="ECO:0000256" key="2">
    <source>
        <dbReference type="ARBA" id="ARBA00022448"/>
    </source>
</evidence>
<evidence type="ECO:0000256" key="6">
    <source>
        <dbReference type="ARBA" id="ARBA00023136"/>
    </source>
</evidence>
<dbReference type="Gene3D" id="1.10.3720.10">
    <property type="entry name" value="MetI-like"/>
    <property type="match status" value="1"/>
</dbReference>
<keyword evidence="5 7" id="KW-1133">Transmembrane helix</keyword>
<dbReference type="Proteomes" id="UP000746471">
    <property type="component" value="Unassembled WGS sequence"/>
</dbReference>
<gene>
    <name evidence="9" type="ORF">KHM83_06185</name>
</gene>
<dbReference type="PANTHER" id="PTHR30183:SF3">
    <property type="entry name" value="MOLYBDENUM TRANSPORT SYSTEM PERMEASE PROTEIN MODB"/>
    <property type="match status" value="1"/>
</dbReference>
<evidence type="ECO:0000256" key="5">
    <source>
        <dbReference type="ARBA" id="ARBA00022989"/>
    </source>
</evidence>
<keyword evidence="10" id="KW-1185">Reference proteome</keyword>
<accession>A0ABS5PM63</accession>
<keyword evidence="3" id="KW-1003">Cell membrane</keyword>
<feature type="transmembrane region" description="Helical" evidence="7">
    <location>
        <begin position="21"/>
        <end position="47"/>
    </location>
</feature>
<feature type="transmembrane region" description="Helical" evidence="7">
    <location>
        <begin position="248"/>
        <end position="269"/>
    </location>
</feature>
<dbReference type="EMBL" id="JAHBCL010000008">
    <property type="protein sequence ID" value="MBS7526259.1"/>
    <property type="molecule type" value="Genomic_DNA"/>
</dbReference>
<evidence type="ECO:0000256" key="3">
    <source>
        <dbReference type="ARBA" id="ARBA00022475"/>
    </source>
</evidence>
<name>A0ABS5PM63_9FIRM</name>
<feature type="domain" description="ABC transmembrane type-1" evidence="8">
    <location>
        <begin position="67"/>
        <end position="273"/>
    </location>
</feature>
<protein>
    <submittedName>
        <fullName evidence="9">ABC transporter permease subunit</fullName>
    </submittedName>
</protein>
<dbReference type="InterPro" id="IPR000515">
    <property type="entry name" value="MetI-like"/>
</dbReference>
<feature type="transmembrane region" description="Helical" evidence="7">
    <location>
        <begin position="67"/>
        <end position="92"/>
    </location>
</feature>
<evidence type="ECO:0000256" key="1">
    <source>
        <dbReference type="ARBA" id="ARBA00004651"/>
    </source>
</evidence>
<comment type="caution">
    <text evidence="9">The sequence shown here is derived from an EMBL/GenBank/DDBJ whole genome shotgun (WGS) entry which is preliminary data.</text>
</comment>
<evidence type="ECO:0000256" key="7">
    <source>
        <dbReference type="RuleBase" id="RU363032"/>
    </source>
</evidence>
<dbReference type="Pfam" id="PF00528">
    <property type="entry name" value="BPD_transp_1"/>
    <property type="match status" value="1"/>
</dbReference>
<evidence type="ECO:0000259" key="8">
    <source>
        <dbReference type="PROSITE" id="PS50928"/>
    </source>
</evidence>
<proteinExistence type="inferred from homology"/>
<reference evidence="9 10" key="1">
    <citation type="submission" date="2021-05" db="EMBL/GenBank/DDBJ databases">
        <title>Fusibacter ferrireducens sp. nov., an anaerobic, sulfur- and Fe-reducing bacterium isolated from the mangrove sediment.</title>
        <authorList>
            <person name="Qiu D."/>
        </authorList>
    </citation>
    <scope>NUCLEOTIDE SEQUENCE [LARGE SCALE GENOMIC DNA]</scope>
    <source>
        <strain evidence="9 10">DSM 12116</strain>
    </source>
</reference>
<keyword evidence="4 7" id="KW-0812">Transmembrane</keyword>
<dbReference type="InterPro" id="IPR035906">
    <property type="entry name" value="MetI-like_sf"/>
</dbReference>
<keyword evidence="6 7" id="KW-0472">Membrane</keyword>
<feature type="transmembrane region" description="Helical" evidence="7">
    <location>
        <begin position="99"/>
        <end position="123"/>
    </location>
</feature>
<evidence type="ECO:0000313" key="9">
    <source>
        <dbReference type="EMBL" id="MBS7526259.1"/>
    </source>
</evidence>
<comment type="subcellular location">
    <subcellularLocation>
        <location evidence="1 7">Cell membrane</location>
        <topology evidence="1 7">Multi-pass membrane protein</topology>
    </subcellularLocation>
</comment>
<dbReference type="SUPFAM" id="SSF161098">
    <property type="entry name" value="MetI-like"/>
    <property type="match status" value="1"/>
</dbReference>
<evidence type="ECO:0000256" key="4">
    <source>
        <dbReference type="ARBA" id="ARBA00022692"/>
    </source>
</evidence>
<sequence length="274" mass="29716">MDNSVSQVLSKTKRSRQKPKSMLNGAITILIAINVMAIILVILSLFIKTSPAAIQSMITSFKVKSAISISVCSIILSLGIVMLLGTPIAYGLSQKKGGFYALIEGVFSIPIVLPPSVTGLALLMTYGRRGLIGTWLNELGVTLPFSFIAIVIVQVFVTMPYYIQIVKNGFANVDKSIAEAARTFGASELEVLLLIYMPMTFKAMLSALILCAFRAAGEFGATIMFAGNLEGKTQTITTRIYTLYQMDLTQSVSLAVVQIVVFILPLLFLKIKLD</sequence>
<organism evidence="9 10">
    <name type="scientific">Fusibacter paucivorans</name>
    <dbReference type="NCBI Taxonomy" id="76009"/>
    <lineage>
        <taxon>Bacteria</taxon>
        <taxon>Bacillati</taxon>
        <taxon>Bacillota</taxon>
        <taxon>Clostridia</taxon>
        <taxon>Eubacteriales</taxon>
        <taxon>Eubacteriales Family XII. Incertae Sedis</taxon>
        <taxon>Fusibacter</taxon>
    </lineage>
</organism>